<dbReference type="Pfam" id="PF10865">
    <property type="entry name" value="DUF2703"/>
    <property type="match status" value="1"/>
</dbReference>
<dbReference type="InterPro" id="IPR021219">
    <property type="entry name" value="DUF2703"/>
</dbReference>
<accession>A0A0W8E5P2</accession>
<gene>
    <name evidence="1" type="ORF">ASZ90_018622</name>
</gene>
<reference evidence="1" key="1">
    <citation type="journal article" date="2015" name="Proc. Natl. Acad. Sci. U.S.A.">
        <title>Networks of energetic and metabolic interactions define dynamics in microbial communities.</title>
        <authorList>
            <person name="Embree M."/>
            <person name="Liu J.K."/>
            <person name="Al-Bassam M.M."/>
            <person name="Zengler K."/>
        </authorList>
    </citation>
    <scope>NUCLEOTIDE SEQUENCE</scope>
</reference>
<proteinExistence type="predicted"/>
<dbReference type="AlphaFoldDB" id="A0A0W8E5P2"/>
<name>A0A0W8E5P2_9ZZZZ</name>
<sequence length="179" mass="19718">MMNDNSGCCSGGPGCCGSIADIAIDKRKIVIDFLFLDLSVCTRCQGTDTNLDEALVEVSKVLEATGTEVVLNKVNVISEELAAKYKFVSSPTIRVNGHDIQMEVKESLCESCGDLCGDEVDCRVWVYQGKEYTVPPKAMIIEAILKEVYGGNRGDNVDEQEYVMPENLKHFYAVMESKK</sequence>
<protein>
    <submittedName>
        <fullName evidence="1">Ferredoxin</fullName>
    </submittedName>
</protein>
<evidence type="ECO:0000313" key="1">
    <source>
        <dbReference type="EMBL" id="KUG03960.1"/>
    </source>
</evidence>
<dbReference type="EMBL" id="LNQE01001864">
    <property type="protein sequence ID" value="KUG03960.1"/>
    <property type="molecule type" value="Genomic_DNA"/>
</dbReference>
<comment type="caution">
    <text evidence="1">The sequence shown here is derived from an EMBL/GenBank/DDBJ whole genome shotgun (WGS) entry which is preliminary data.</text>
</comment>
<organism evidence="1">
    <name type="scientific">hydrocarbon metagenome</name>
    <dbReference type="NCBI Taxonomy" id="938273"/>
    <lineage>
        <taxon>unclassified sequences</taxon>
        <taxon>metagenomes</taxon>
        <taxon>ecological metagenomes</taxon>
    </lineage>
</organism>